<proteinExistence type="predicted"/>
<comment type="caution">
    <text evidence="1">The sequence shown here is derived from an EMBL/GenBank/DDBJ whole genome shotgun (WGS) entry which is preliminary data.</text>
</comment>
<accession>A0A2N7CK11</accession>
<sequence length="169" mass="19559">MLNRKAQSVINLYSEMKKAIDDNSNTYTWLISKCDRQESLANLKRKGRGIEGMSLNSFKKYCTDYIQCEGNLNGYEVVDNLRKELIKRHKNIPLESSNEGPNLTPMEEAKQHIDNLQRDQAILVRAYNDLNRLVLDLLANSNGNALEYNKHKNLYADYFGLKKEVDNEK</sequence>
<dbReference type="RefSeq" id="WP_102481663.1">
    <property type="nucleotide sequence ID" value="NZ_MCSW01000025.1"/>
</dbReference>
<evidence type="ECO:0000313" key="2">
    <source>
        <dbReference type="Proteomes" id="UP000235405"/>
    </source>
</evidence>
<dbReference type="EMBL" id="MCSW01000025">
    <property type="protein sequence ID" value="PMF33356.1"/>
    <property type="molecule type" value="Genomic_DNA"/>
</dbReference>
<protein>
    <submittedName>
        <fullName evidence="1">Uncharacterized protein</fullName>
    </submittedName>
</protein>
<reference evidence="2" key="1">
    <citation type="submission" date="2016-07" db="EMBL/GenBank/DDBJ databases">
        <title>Nontailed viruses are major unrecognized killers of bacteria in the ocean.</title>
        <authorList>
            <person name="Kauffman K."/>
            <person name="Hussain F."/>
            <person name="Yang J."/>
            <person name="Arevalo P."/>
            <person name="Brown J."/>
            <person name="Cutler M."/>
            <person name="Kelly L."/>
            <person name="Polz M.F."/>
        </authorList>
    </citation>
    <scope>NUCLEOTIDE SEQUENCE [LARGE SCALE GENOMIC DNA]</scope>
    <source>
        <strain evidence="2">10N.286.54.F3</strain>
    </source>
</reference>
<evidence type="ECO:0000313" key="1">
    <source>
        <dbReference type="EMBL" id="PMF33356.1"/>
    </source>
</evidence>
<organism evidence="1 2">
    <name type="scientific">Vibrio splendidus</name>
    <dbReference type="NCBI Taxonomy" id="29497"/>
    <lineage>
        <taxon>Bacteria</taxon>
        <taxon>Pseudomonadati</taxon>
        <taxon>Pseudomonadota</taxon>
        <taxon>Gammaproteobacteria</taxon>
        <taxon>Vibrionales</taxon>
        <taxon>Vibrionaceae</taxon>
        <taxon>Vibrio</taxon>
    </lineage>
</organism>
<gene>
    <name evidence="1" type="ORF">BCV19_02615</name>
</gene>
<name>A0A2N7CK11_VIBSP</name>
<dbReference type="Proteomes" id="UP000235405">
    <property type="component" value="Unassembled WGS sequence"/>
</dbReference>
<dbReference type="AlphaFoldDB" id="A0A2N7CK11"/>